<evidence type="ECO:0000259" key="9">
    <source>
        <dbReference type="PROSITE" id="PS51747"/>
    </source>
</evidence>
<evidence type="ECO:0000256" key="3">
    <source>
        <dbReference type="ARBA" id="ARBA00022694"/>
    </source>
</evidence>
<dbReference type="EC" id="3.5.4.33" evidence="8"/>
<dbReference type="HAMAP" id="MF_00972">
    <property type="entry name" value="tRNA_aden_deaminase"/>
    <property type="match status" value="1"/>
</dbReference>
<evidence type="ECO:0000256" key="1">
    <source>
        <dbReference type="ARBA" id="ARBA00010669"/>
    </source>
</evidence>
<evidence type="ECO:0000256" key="4">
    <source>
        <dbReference type="ARBA" id="ARBA00022723"/>
    </source>
</evidence>
<dbReference type="PANTHER" id="PTHR11079:SF202">
    <property type="entry name" value="TRNA-SPECIFIC ADENOSINE DEAMINASE"/>
    <property type="match status" value="1"/>
</dbReference>
<dbReference type="PROSITE" id="PS00903">
    <property type="entry name" value="CYT_DCMP_DEAMINASES_1"/>
    <property type="match status" value="1"/>
</dbReference>
<protein>
    <recommendedName>
        <fullName evidence="8">tRNA-specific adenosine deaminase</fullName>
        <ecNumber evidence="8">3.5.4.33</ecNumber>
    </recommendedName>
</protein>
<evidence type="ECO:0000256" key="7">
    <source>
        <dbReference type="ARBA" id="ARBA00048045"/>
    </source>
</evidence>
<dbReference type="InterPro" id="IPR002125">
    <property type="entry name" value="CMP_dCMP_dom"/>
</dbReference>
<dbReference type="Pfam" id="PF00383">
    <property type="entry name" value="dCMP_cyt_deam_1"/>
    <property type="match status" value="1"/>
</dbReference>
<dbReference type="InterPro" id="IPR016192">
    <property type="entry name" value="APOBEC/CMP_deaminase_Zn-bd"/>
</dbReference>
<dbReference type="PROSITE" id="PS51747">
    <property type="entry name" value="CYT_DCMP_DEAMINASES_2"/>
    <property type="match status" value="1"/>
</dbReference>
<dbReference type="GO" id="GO:0002100">
    <property type="term" value="P:tRNA wobble adenosine to inosine editing"/>
    <property type="evidence" value="ECO:0007669"/>
    <property type="project" value="UniProtKB-UniRule"/>
</dbReference>
<dbReference type="NCBIfam" id="NF008113">
    <property type="entry name" value="PRK10860.1"/>
    <property type="match status" value="1"/>
</dbReference>
<feature type="active site" description="Proton donor" evidence="8">
    <location>
        <position position="72"/>
    </location>
</feature>
<evidence type="ECO:0000313" key="11">
    <source>
        <dbReference type="Proteomes" id="UP000243745"/>
    </source>
</evidence>
<keyword evidence="6 8" id="KW-0862">Zinc</keyword>
<feature type="binding site" evidence="8">
    <location>
        <position position="103"/>
    </location>
    <ligand>
        <name>Zn(2+)</name>
        <dbReference type="ChEBI" id="CHEBI:29105"/>
        <note>catalytic</note>
    </ligand>
</feature>
<evidence type="ECO:0000256" key="8">
    <source>
        <dbReference type="HAMAP-Rule" id="MF_00972"/>
    </source>
</evidence>
<accession>A0A662ZHD6</accession>
<gene>
    <name evidence="8" type="primary">tadA</name>
    <name evidence="10" type="ORF">SAMN02910344_00753</name>
</gene>
<keyword evidence="3 8" id="KW-0819">tRNA processing</keyword>
<feature type="domain" description="CMP/dCMP-type deaminase" evidence="9">
    <location>
        <begin position="19"/>
        <end position="144"/>
    </location>
</feature>
<feature type="binding site" evidence="8">
    <location>
        <position position="70"/>
    </location>
    <ligand>
        <name>Zn(2+)</name>
        <dbReference type="ChEBI" id="CHEBI:29105"/>
        <note>catalytic</note>
    </ligand>
</feature>
<keyword evidence="11" id="KW-1185">Reference proteome</keyword>
<dbReference type="SUPFAM" id="SSF53927">
    <property type="entry name" value="Cytidine deaminase-like"/>
    <property type="match status" value="1"/>
</dbReference>
<comment type="function">
    <text evidence="8">Catalyzes the deamination of adenosine to inosine at the wobble position 34 of tRNA(Arg2).</text>
</comment>
<comment type="subunit">
    <text evidence="2 8">Homodimer.</text>
</comment>
<dbReference type="InterPro" id="IPR028883">
    <property type="entry name" value="tRNA_aden_deaminase"/>
</dbReference>
<proteinExistence type="inferred from homology"/>
<dbReference type="Proteomes" id="UP000243745">
    <property type="component" value="Unassembled WGS sequence"/>
</dbReference>
<evidence type="ECO:0000256" key="5">
    <source>
        <dbReference type="ARBA" id="ARBA00022801"/>
    </source>
</evidence>
<feature type="binding site" evidence="8">
    <location>
        <position position="100"/>
    </location>
    <ligand>
        <name>Zn(2+)</name>
        <dbReference type="ChEBI" id="CHEBI:29105"/>
        <note>catalytic</note>
    </ligand>
</feature>
<dbReference type="Gene3D" id="3.40.140.10">
    <property type="entry name" value="Cytidine Deaminase, domain 2"/>
    <property type="match status" value="1"/>
</dbReference>
<keyword evidence="5 8" id="KW-0378">Hydrolase</keyword>
<sequence length="187" mass="20668">MADNGNLPADENPVNVTEHSDEYFMREAMKEAELAADIGEVPVGAVIVAGNSIIARGHNKMISANDPSAHAEIAAIREAGRVLDNYRLTDTRLYVTLEPCIMCSGAIIHARIGRVIYGARDYKTGGDVSVFNILQDPRHNHHPEVTSGVLEEECSAMISAFFARRREQKKLEKLKNRTEAQIEELPN</sequence>
<dbReference type="InterPro" id="IPR016193">
    <property type="entry name" value="Cytidine_deaminase-like"/>
</dbReference>
<dbReference type="AlphaFoldDB" id="A0A662ZHD6"/>
<dbReference type="OrthoDB" id="9802676at2"/>
<comment type="cofactor">
    <cofactor evidence="8">
        <name>Zn(2+)</name>
        <dbReference type="ChEBI" id="CHEBI:29105"/>
    </cofactor>
    <text evidence="8">Binds 1 zinc ion per subunit.</text>
</comment>
<comment type="catalytic activity">
    <reaction evidence="7 8">
        <text>adenosine(34) in tRNA + H2O + H(+) = inosine(34) in tRNA + NH4(+)</text>
        <dbReference type="Rhea" id="RHEA:43168"/>
        <dbReference type="Rhea" id="RHEA-COMP:10373"/>
        <dbReference type="Rhea" id="RHEA-COMP:10374"/>
        <dbReference type="ChEBI" id="CHEBI:15377"/>
        <dbReference type="ChEBI" id="CHEBI:15378"/>
        <dbReference type="ChEBI" id="CHEBI:28938"/>
        <dbReference type="ChEBI" id="CHEBI:74411"/>
        <dbReference type="ChEBI" id="CHEBI:82852"/>
        <dbReference type="EC" id="3.5.4.33"/>
    </reaction>
</comment>
<evidence type="ECO:0000256" key="6">
    <source>
        <dbReference type="ARBA" id="ARBA00022833"/>
    </source>
</evidence>
<evidence type="ECO:0000313" key="10">
    <source>
        <dbReference type="EMBL" id="SFP21393.1"/>
    </source>
</evidence>
<comment type="similarity">
    <text evidence="1">Belongs to the cytidine and deoxycytidylate deaminase family. ADAT2 subfamily.</text>
</comment>
<name>A0A662ZHD6_9GAMM</name>
<dbReference type="GO" id="GO:0008270">
    <property type="term" value="F:zinc ion binding"/>
    <property type="evidence" value="ECO:0007669"/>
    <property type="project" value="UniProtKB-UniRule"/>
</dbReference>
<dbReference type="FunFam" id="3.40.140.10:FF:000005">
    <property type="entry name" value="tRNA-specific adenosine deaminase"/>
    <property type="match status" value="1"/>
</dbReference>
<evidence type="ECO:0000256" key="2">
    <source>
        <dbReference type="ARBA" id="ARBA00011738"/>
    </source>
</evidence>
<dbReference type="CDD" id="cd01285">
    <property type="entry name" value="nucleoside_deaminase"/>
    <property type="match status" value="1"/>
</dbReference>
<dbReference type="RefSeq" id="WP_093141059.1">
    <property type="nucleotide sequence ID" value="NZ_FOXF01000009.1"/>
</dbReference>
<dbReference type="EMBL" id="FOXF01000009">
    <property type="protein sequence ID" value="SFP21393.1"/>
    <property type="molecule type" value="Genomic_DNA"/>
</dbReference>
<keyword evidence="4 8" id="KW-0479">Metal-binding</keyword>
<reference evidence="10 11" key="1">
    <citation type="submission" date="2016-10" db="EMBL/GenBank/DDBJ databases">
        <authorList>
            <person name="Varghese N."/>
            <person name="Submissions S."/>
        </authorList>
    </citation>
    <scope>NUCLEOTIDE SEQUENCE [LARGE SCALE GENOMIC DNA]</scope>
    <source>
        <strain evidence="10 11">DSM 1361</strain>
    </source>
</reference>
<organism evidence="10 11">
    <name type="scientific">Ruminobacter amylophilus</name>
    <dbReference type="NCBI Taxonomy" id="867"/>
    <lineage>
        <taxon>Bacteria</taxon>
        <taxon>Pseudomonadati</taxon>
        <taxon>Pseudomonadota</taxon>
        <taxon>Gammaproteobacteria</taxon>
        <taxon>Aeromonadales</taxon>
        <taxon>Succinivibrionaceae</taxon>
        <taxon>Ruminobacter</taxon>
    </lineage>
</organism>
<dbReference type="GO" id="GO:0052717">
    <property type="term" value="F:tRNA-specific adenosine-34 deaminase activity"/>
    <property type="evidence" value="ECO:0007669"/>
    <property type="project" value="UniProtKB-UniRule"/>
</dbReference>
<dbReference type="PANTHER" id="PTHR11079">
    <property type="entry name" value="CYTOSINE DEAMINASE FAMILY MEMBER"/>
    <property type="match status" value="1"/>
</dbReference>